<dbReference type="Proteomes" id="UP000054937">
    <property type="component" value="Unassembled WGS sequence"/>
</dbReference>
<dbReference type="GO" id="GO:0016020">
    <property type="term" value="C:membrane"/>
    <property type="evidence" value="ECO:0007669"/>
    <property type="project" value="UniProtKB-SubCell"/>
</dbReference>
<organism evidence="6 7">
    <name type="scientific">Pseudocohnilembus persalinus</name>
    <name type="common">Ciliate</name>
    <dbReference type="NCBI Taxonomy" id="266149"/>
    <lineage>
        <taxon>Eukaryota</taxon>
        <taxon>Sar</taxon>
        <taxon>Alveolata</taxon>
        <taxon>Ciliophora</taxon>
        <taxon>Intramacronucleata</taxon>
        <taxon>Oligohymenophorea</taxon>
        <taxon>Scuticociliatia</taxon>
        <taxon>Philasterida</taxon>
        <taxon>Pseudocohnilembidae</taxon>
        <taxon>Pseudocohnilembus</taxon>
    </lineage>
</organism>
<dbReference type="PRINTS" id="PR00259">
    <property type="entry name" value="TMFOUR"/>
</dbReference>
<dbReference type="AlphaFoldDB" id="A0A0V0R5U7"/>
<keyword evidence="2 5" id="KW-0812">Transmembrane</keyword>
<comment type="subcellular location">
    <subcellularLocation>
        <location evidence="1">Membrane</location>
        <topology evidence="1">Multi-pass membrane protein</topology>
    </subcellularLocation>
</comment>
<sequence>MCFSLFKCLNSIFAFVILGVGILTAIAGVYLKTNKPEFWEDINMDKYDNYYKFGCLGLIGLGAIVIVCSICGIIGSLKKNKCCLTIYSIGVIVLLVIFGAVAVAIIVVFQPFYNDIKGNSKCDQNDSNLDFMNELNAMYLDLSQNLYCKDYNQGQCQCKIKDQTPWTEKFGDDFFNDYVVSDVDGAVKVEDCSDFDTYMDQNPDSKKQFEEWSPLAAYVEDYFDCSGVCNSVPFYVFSDINDGIPKNNDFQSKIDPYQGTGCLEKITTYVGSFKNVVLVFTFVAIAFLVINIIFSCCICCYSTKERNMDSYVKLNQYY</sequence>
<feature type="transmembrane region" description="Helical" evidence="5">
    <location>
        <begin position="86"/>
        <end position="113"/>
    </location>
</feature>
<gene>
    <name evidence="6" type="ORF">PPERSA_03940</name>
</gene>
<evidence type="ECO:0000256" key="5">
    <source>
        <dbReference type="SAM" id="Phobius"/>
    </source>
</evidence>
<evidence type="ECO:0000256" key="3">
    <source>
        <dbReference type="ARBA" id="ARBA00022989"/>
    </source>
</evidence>
<evidence type="ECO:0000313" key="6">
    <source>
        <dbReference type="EMBL" id="KRX09878.1"/>
    </source>
</evidence>
<dbReference type="EMBL" id="LDAU01000043">
    <property type="protein sequence ID" value="KRX09878.1"/>
    <property type="molecule type" value="Genomic_DNA"/>
</dbReference>
<name>A0A0V0R5U7_PSEPJ</name>
<feature type="transmembrane region" description="Helical" evidence="5">
    <location>
        <begin position="276"/>
        <end position="301"/>
    </location>
</feature>
<proteinExistence type="predicted"/>
<dbReference type="OrthoDB" id="287304at2759"/>
<dbReference type="InParanoid" id="A0A0V0R5U7"/>
<evidence type="ECO:0000313" key="7">
    <source>
        <dbReference type="Proteomes" id="UP000054937"/>
    </source>
</evidence>
<dbReference type="OMA" id="NGENDYY"/>
<keyword evidence="7" id="KW-1185">Reference proteome</keyword>
<protein>
    <recommendedName>
        <fullName evidence="8">Tetraspanin/Peripherin</fullName>
    </recommendedName>
</protein>
<dbReference type="InterPro" id="IPR018499">
    <property type="entry name" value="Tetraspanin/Peripherin"/>
</dbReference>
<evidence type="ECO:0008006" key="8">
    <source>
        <dbReference type="Google" id="ProtNLM"/>
    </source>
</evidence>
<reference evidence="6 7" key="1">
    <citation type="journal article" date="2015" name="Sci. Rep.">
        <title>Genome of the facultative scuticociliatosis pathogen Pseudocohnilembus persalinus provides insight into its virulence through horizontal gene transfer.</title>
        <authorList>
            <person name="Xiong J."/>
            <person name="Wang G."/>
            <person name="Cheng J."/>
            <person name="Tian M."/>
            <person name="Pan X."/>
            <person name="Warren A."/>
            <person name="Jiang C."/>
            <person name="Yuan D."/>
            <person name="Miao W."/>
        </authorList>
    </citation>
    <scope>NUCLEOTIDE SEQUENCE [LARGE SCALE GENOMIC DNA]</scope>
    <source>
        <strain evidence="6">36N120E</strain>
    </source>
</reference>
<dbReference type="Pfam" id="PF00335">
    <property type="entry name" value="Tetraspanin"/>
    <property type="match status" value="1"/>
</dbReference>
<comment type="caution">
    <text evidence="6">The sequence shown here is derived from an EMBL/GenBank/DDBJ whole genome shotgun (WGS) entry which is preliminary data.</text>
</comment>
<keyword evidence="3 5" id="KW-1133">Transmembrane helix</keyword>
<evidence type="ECO:0000256" key="2">
    <source>
        <dbReference type="ARBA" id="ARBA00022692"/>
    </source>
</evidence>
<accession>A0A0V0R5U7</accession>
<keyword evidence="4 5" id="KW-0472">Membrane</keyword>
<evidence type="ECO:0000256" key="1">
    <source>
        <dbReference type="ARBA" id="ARBA00004141"/>
    </source>
</evidence>
<evidence type="ECO:0000256" key="4">
    <source>
        <dbReference type="ARBA" id="ARBA00023136"/>
    </source>
</evidence>
<feature type="transmembrane region" description="Helical" evidence="5">
    <location>
        <begin position="12"/>
        <end position="31"/>
    </location>
</feature>
<feature type="transmembrane region" description="Helical" evidence="5">
    <location>
        <begin position="51"/>
        <end position="74"/>
    </location>
</feature>